<keyword evidence="8" id="KW-0488">Methylation</keyword>
<proteinExistence type="inferred from homology"/>
<keyword evidence="13" id="KW-0276">Fatty acid metabolism</keyword>
<dbReference type="GO" id="GO:0016740">
    <property type="term" value="F:transferase activity"/>
    <property type="evidence" value="ECO:0007669"/>
    <property type="project" value="UniProtKB-KW"/>
</dbReference>
<dbReference type="InterPro" id="IPR003593">
    <property type="entry name" value="AAA+_ATPase"/>
</dbReference>
<comment type="subcellular location">
    <subcellularLocation>
        <location evidence="2">Mitochondrion inner membrane</location>
    </subcellularLocation>
</comment>
<evidence type="ECO:0000256" key="19">
    <source>
        <dbReference type="ARBA" id="ARBA00023098"/>
    </source>
</evidence>
<evidence type="ECO:0000256" key="16">
    <source>
        <dbReference type="ARBA" id="ARBA00022990"/>
    </source>
</evidence>
<dbReference type="GO" id="GO:0005524">
    <property type="term" value="F:ATP binding"/>
    <property type="evidence" value="ECO:0007669"/>
    <property type="project" value="UniProtKB-KW"/>
</dbReference>
<comment type="subunit">
    <text evidence="38">Heterotetramer of 2 alpha/HADHA and 2 beta/HADHB subunits; forms the mitochondrial trifunctional enzyme. Also purified as higher order heterooligomers including a 4 alpha/HADHA and 4 beta/HADHB heterooligomer which physiological significance remains unclear. The mitochondrial trifunctional enzyme interacts with MTLN.</text>
</comment>
<keyword evidence="21" id="KW-0496">Mitochondrion</keyword>
<evidence type="ECO:0000256" key="7">
    <source>
        <dbReference type="ARBA" id="ARBA00012076"/>
    </source>
</evidence>
<evidence type="ECO:0000256" key="45">
    <source>
        <dbReference type="SAM" id="MobiDB-lite"/>
    </source>
</evidence>
<evidence type="ECO:0000256" key="20">
    <source>
        <dbReference type="ARBA" id="ARBA00023117"/>
    </source>
</evidence>
<feature type="compositionally biased region" description="Basic residues" evidence="45">
    <location>
        <begin position="250"/>
        <end position="275"/>
    </location>
</feature>
<dbReference type="FunFam" id="1.10.8.60:FF:000016">
    <property type="entry name" value="ATPase family AAA domain-containing protein 2B"/>
    <property type="match status" value="1"/>
</dbReference>
<dbReference type="InterPro" id="IPR018359">
    <property type="entry name" value="Bromodomain_CS"/>
</dbReference>
<comment type="similarity">
    <text evidence="4">Belongs to the AAA ATPase family.</text>
</comment>
<feature type="site" description="Important for long-chain enoyl-CoA hydratase activity" evidence="44">
    <location>
        <position position="1549"/>
    </location>
</feature>
<dbReference type="FunFam" id="3.40.50.720:FF:000009">
    <property type="entry name" value="Fatty oxidation complex, alpha subunit"/>
    <property type="match status" value="1"/>
</dbReference>
<dbReference type="GO" id="GO:0016507">
    <property type="term" value="C:mitochondrial fatty acid beta-oxidation multienzyme complex"/>
    <property type="evidence" value="ECO:0007669"/>
    <property type="project" value="InterPro"/>
</dbReference>
<dbReference type="InterPro" id="IPR027417">
    <property type="entry name" value="P-loop_NTPase"/>
</dbReference>
<keyword evidence="22" id="KW-0472">Membrane</keyword>
<dbReference type="InterPro" id="IPR036427">
    <property type="entry name" value="Bromodomain-like_sf"/>
</dbReference>
<dbReference type="InterPro" id="IPR041569">
    <property type="entry name" value="AAA_lid_3"/>
</dbReference>
<evidence type="ECO:0000256" key="34">
    <source>
        <dbReference type="ARBA" id="ARBA00052834"/>
    </source>
</evidence>
<sequence length="2143" mass="240602">MTWIYYKLKCEESDESSGVVNFSPRRHRKSSNTKNTRASNRRRFVIDDDPTDEESDLESHQQPSSKSIPPGRSSRPIMEDKEEAVVRRSSRQRKLLYGTFDPKILDRALYVDKQSYEHDEENPRKKRRVEEVNDSIDMEESMYSRVKRVRKPVKRDMYGMPVHESSESESSDEENDEDNNEEDEGNNEEEEEEEGEEEEEDEDKKSDKSQRRSYYLREHKPRTQLFEVPIEERRRRKPTIFAETPDSPVRRKKHSPVYRSPAHRRVNLRRKRRAFHGSSSTSSSATGSSSDEEHFQRRKAKSMARARNQLLPMNLADKDIVGTMKDRQRIGASLADVDPMTIDKSVTFESVGGLDNHIRALKEMVVFPLLYSEVFERFKITPPRGCLFYGPPGTGKTLVARALANECSKGDKRVAFFMRKGADCLSKWVGESERQLRLLFDQAYQMRPSIIFFDEIDGLAPVRSSRQDQIHSSIVSTLLALMDGLDNRGEIIVIGATNRIDSIDPALRRPGRFDREFMFSLPSKNARRQILSIHTKDWSPKLLPQFINSVADLCVGYCGADLKALCTEAALLALRRRYPQIYQSSEKLQIDVASISINAQDFQLAMHSIIPASQRCVASPGKALGCHIRPLLQNLLSIALDALNKVFPVGSAQATSQDSKNQGLGDEWSEEEDQEALTIYEGKRRNRISGEEMMSSLIRHSSKKPCLYRPRLILEGGAGRGQTTHLGPALLHHLEHMSVHLLDLSTMFCVATRTPEEACAHIFREAMRTSPSIVYMPRINQWWDVLSESMKTTLLTTIQNLDPASPILLLATSEEPLTQIDAMVQSVFGQHAGEVIHISNPTKQERREYFQDLLLNQTVKVKIVKKNRVRDLEVLPKAPPPPPRTLTDKELKTLRDKEESTLRELRIFLREVVNKVVKDRKFYIFARPVDVEEVPDYYDVISKPMDLSTMMSKIDMHQYQTGKEFLEDVDLICSNALEYNPNKDTTSRAIRHRACALRDTFHAIIDTELDPEFEKQCEEIAKSRKNRGETQNGNVPAFYITKSMMTNQERFSRRVRGLDIEPHPELENVEKQWSERRRSPVKNKEEEGTEGQGGSMGTSNEEALEIKNTTSPRVTTRALFTKKSFTVSSKKPKKKEVWSYTKRKRFRKFGRYSLPSVKSQLNKRFLVKKSAEKDSESSQSKPLQVDVTEPEENKSSSKSPPILAQMSPSRPVKVLSPRRLSDVSDKKNTSEKVSDLPIKTTNQQTTAMEVDSGISSSVDSNGDSLDSVEQAKQLEKQKVHVLAMEEEEENSTVKEPPVLVPESEPVTGVVVSREGLEQLLERVVTHTEGLNVERLQKLYSVFSQCIVRHRNSYSKVDLIQELQTITEKSCTVLTRSRSDETYITAIRDLPIKANTLVPHKAMPLCGKVSGTLLNEHLSYEIKDDVAVITFDTPDSKVNALSKDVQTEFEECFNKATRDPNVHSMVVKSGKPGCFIAGADIGMLEACKTAEEVETLSKNGQALFQKMEDSKKPIVAAIMGTCLGGGLEVALACQYRIAVKNKKTALGAPEVMLGLLPGAGGTQRLPKLVPLQTALDMVLTGKNIKPDKAKKLGLVDHLVDPLGPGIDDPEVRTLAYLEDVAIGEAKRLATSSNPRPVKKKKLMDKVIDLVLAVPFTRDYFFDKVKQTVVKKTKGLYPAPLKIIDVVKNGIENPSTGYEMEAKCFGELAMTTESKALIGLYNGTTACKKNKYGSPSRPSQTIGVLGAGLMGAGIAQVSIDKNMHVLLKDMSLAGLARGEEQIFKGLQLDTKKRKITSFERDLIYSNLDATLSYDDFHKCDMVIEAVFEDLNIKHHVIKEVEQYIPEHCVFASNTSALPISKIATASKRPEKIIGMHYFSPVDKMQLLEIITTPETSKDTVATAVDVGLRQGKLVIIVGDGPGFYTTRILAPMLAEAVRLLQEGVNPQQLDKVTTGFGWPVGMATLADEVGIDVAAHVAEDLGKAFGSRFGGGDPAVLKEMVAAGLLGRKSGKGCFVYDPSKGKKKGKTENMEALAILNQHRLTPTSANTTEDYQYRLFSRFVNEAIMCLQEGILTTPLEGDIGAVFGLGFPPFFGGPFRYIDLHGAGQLVDRMRRYEQIYGEQFTPCQLLLDHAKDSSKKFHSSK</sequence>
<dbReference type="GO" id="GO:0005634">
    <property type="term" value="C:nucleus"/>
    <property type="evidence" value="ECO:0007669"/>
    <property type="project" value="TreeGrafter"/>
</dbReference>
<evidence type="ECO:0000256" key="37">
    <source>
        <dbReference type="ARBA" id="ARBA00052989"/>
    </source>
</evidence>
<comment type="catalytic activity">
    <reaction evidence="31">
        <text>(3S)-hydroxyoctanoyl-CoA = (2E)-octenoyl-CoA + H2O</text>
        <dbReference type="Rhea" id="RHEA:31199"/>
        <dbReference type="ChEBI" id="CHEBI:15377"/>
        <dbReference type="ChEBI" id="CHEBI:62242"/>
        <dbReference type="ChEBI" id="CHEBI:62617"/>
    </reaction>
    <physiologicalReaction direction="right-to-left" evidence="31">
        <dbReference type="Rhea" id="RHEA:31201"/>
    </physiologicalReaction>
</comment>
<evidence type="ECO:0000256" key="43">
    <source>
        <dbReference type="PIRSR" id="PIRSR612803-1"/>
    </source>
</evidence>
<feature type="site" description="Important for long-chain enoyl-CoA hydratase activity" evidence="44">
    <location>
        <position position="1527"/>
    </location>
</feature>
<evidence type="ECO:0000256" key="6">
    <source>
        <dbReference type="ARBA" id="ARBA00008750"/>
    </source>
</evidence>
<dbReference type="Pfam" id="PF17862">
    <property type="entry name" value="AAA_lid_3"/>
    <property type="match status" value="1"/>
</dbReference>
<feature type="region of interest" description="Disordered" evidence="45">
    <location>
        <begin position="14"/>
        <end position="91"/>
    </location>
</feature>
<dbReference type="SUPFAM" id="SSF47370">
    <property type="entry name" value="Bromodomain"/>
    <property type="match status" value="1"/>
</dbReference>
<evidence type="ECO:0000256" key="12">
    <source>
        <dbReference type="ARBA" id="ARBA00022792"/>
    </source>
</evidence>
<dbReference type="PROSITE" id="PS50014">
    <property type="entry name" value="BROMODOMAIN_2"/>
    <property type="match status" value="1"/>
</dbReference>
<evidence type="ECO:0000256" key="11">
    <source>
        <dbReference type="ARBA" id="ARBA00022741"/>
    </source>
</evidence>
<dbReference type="FunFam" id="3.40.50.300:FF:000061">
    <property type="entry name" value="ATPase family, AAA domain-containing 2"/>
    <property type="match status" value="1"/>
</dbReference>
<feature type="compositionally biased region" description="Basic and acidic residues" evidence="45">
    <location>
        <begin position="203"/>
        <end position="217"/>
    </location>
</feature>
<comment type="catalytic activity">
    <reaction evidence="1">
        <text>(3S)-hydroxyhexadecanoyl-CoA = (2E)-hexadecenoyl-CoA + H2O</text>
        <dbReference type="Rhea" id="RHEA:31163"/>
        <dbReference type="ChEBI" id="CHEBI:15377"/>
        <dbReference type="ChEBI" id="CHEBI:61526"/>
        <dbReference type="ChEBI" id="CHEBI:62613"/>
    </reaction>
    <physiologicalReaction direction="right-to-left" evidence="1">
        <dbReference type="Rhea" id="RHEA:31165"/>
    </physiologicalReaction>
</comment>
<dbReference type="GO" id="GO:0005743">
    <property type="term" value="C:mitochondrial inner membrane"/>
    <property type="evidence" value="ECO:0007669"/>
    <property type="project" value="UniProtKB-SubCell"/>
</dbReference>
<evidence type="ECO:0000256" key="17">
    <source>
        <dbReference type="ARBA" id="ARBA00023002"/>
    </source>
</evidence>
<feature type="compositionally biased region" description="Acidic residues" evidence="45">
    <location>
        <begin position="47"/>
        <end position="56"/>
    </location>
</feature>
<dbReference type="InterPro" id="IPR001753">
    <property type="entry name" value="Enoyl-CoA_hydra/iso"/>
</dbReference>
<keyword evidence="11" id="KW-0547">Nucleotide-binding</keyword>
<evidence type="ECO:0000256" key="3">
    <source>
        <dbReference type="ARBA" id="ARBA00005005"/>
    </source>
</evidence>
<dbReference type="PROSITE" id="PS00674">
    <property type="entry name" value="AAA"/>
    <property type="match status" value="1"/>
</dbReference>
<evidence type="ECO:0000256" key="5">
    <source>
        <dbReference type="ARBA" id="ARBA00007005"/>
    </source>
</evidence>
<dbReference type="InParanoid" id="K1QSX8"/>
<organism evidence="46">
    <name type="scientific">Magallana gigas</name>
    <name type="common">Pacific oyster</name>
    <name type="synonym">Crassostrea gigas</name>
    <dbReference type="NCBI Taxonomy" id="29159"/>
    <lineage>
        <taxon>Eukaryota</taxon>
        <taxon>Metazoa</taxon>
        <taxon>Spiralia</taxon>
        <taxon>Lophotrochozoa</taxon>
        <taxon>Mollusca</taxon>
        <taxon>Bivalvia</taxon>
        <taxon>Autobranchia</taxon>
        <taxon>Pteriomorphia</taxon>
        <taxon>Ostreida</taxon>
        <taxon>Ostreoidea</taxon>
        <taxon>Ostreidae</taxon>
        <taxon>Magallana</taxon>
    </lineage>
</organism>
<evidence type="ECO:0000256" key="8">
    <source>
        <dbReference type="ARBA" id="ARBA00022481"/>
    </source>
</evidence>
<evidence type="ECO:0000256" key="36">
    <source>
        <dbReference type="ARBA" id="ARBA00052945"/>
    </source>
</evidence>
<dbReference type="GO" id="GO:0004300">
    <property type="term" value="F:enoyl-CoA hydratase activity"/>
    <property type="evidence" value="ECO:0007669"/>
    <property type="project" value="UniProtKB-EC"/>
</dbReference>
<dbReference type="PANTHER" id="PTHR23069">
    <property type="entry name" value="AAA DOMAIN-CONTAINING"/>
    <property type="match status" value="1"/>
</dbReference>
<dbReference type="Pfam" id="PF02737">
    <property type="entry name" value="3HCDH_N"/>
    <property type="match status" value="1"/>
</dbReference>
<dbReference type="HOGENOM" id="CLU_001448_3_0_1"/>
<dbReference type="SUPFAM" id="SSF52096">
    <property type="entry name" value="ClpP/crotonase"/>
    <property type="match status" value="1"/>
</dbReference>
<dbReference type="PROSITE" id="PS00067">
    <property type="entry name" value="3HCDH"/>
    <property type="match status" value="1"/>
</dbReference>
<evidence type="ECO:0000256" key="39">
    <source>
        <dbReference type="ARBA" id="ARBA00066806"/>
    </source>
</evidence>
<dbReference type="InterPro" id="IPR029045">
    <property type="entry name" value="ClpP/crotonase-like_dom_sf"/>
</dbReference>
<dbReference type="Gene3D" id="1.20.920.10">
    <property type="entry name" value="Bromodomain-like"/>
    <property type="match status" value="1"/>
</dbReference>
<dbReference type="InterPro" id="IPR003959">
    <property type="entry name" value="ATPase_AAA_core"/>
</dbReference>
<reference evidence="46" key="1">
    <citation type="journal article" date="2012" name="Nature">
        <title>The oyster genome reveals stress adaptation and complexity of shell formation.</title>
        <authorList>
            <person name="Zhang G."/>
            <person name="Fang X."/>
            <person name="Guo X."/>
            <person name="Li L."/>
            <person name="Luo R."/>
            <person name="Xu F."/>
            <person name="Yang P."/>
            <person name="Zhang L."/>
            <person name="Wang X."/>
            <person name="Qi H."/>
            <person name="Xiong Z."/>
            <person name="Que H."/>
            <person name="Xie Y."/>
            <person name="Holland P.W."/>
            <person name="Paps J."/>
            <person name="Zhu Y."/>
            <person name="Wu F."/>
            <person name="Chen Y."/>
            <person name="Wang J."/>
            <person name="Peng C."/>
            <person name="Meng J."/>
            <person name="Yang L."/>
            <person name="Liu J."/>
            <person name="Wen B."/>
            <person name="Zhang N."/>
            <person name="Huang Z."/>
            <person name="Zhu Q."/>
            <person name="Feng Y."/>
            <person name="Mount A."/>
            <person name="Hedgecock D."/>
            <person name="Xu Z."/>
            <person name="Liu Y."/>
            <person name="Domazet-Loso T."/>
            <person name="Du Y."/>
            <person name="Sun X."/>
            <person name="Zhang S."/>
            <person name="Liu B."/>
            <person name="Cheng P."/>
            <person name="Jiang X."/>
            <person name="Li J."/>
            <person name="Fan D."/>
            <person name="Wang W."/>
            <person name="Fu W."/>
            <person name="Wang T."/>
            <person name="Wang B."/>
            <person name="Zhang J."/>
            <person name="Peng Z."/>
            <person name="Li Y."/>
            <person name="Li N."/>
            <person name="Wang J."/>
            <person name="Chen M."/>
            <person name="He Y."/>
            <person name="Tan F."/>
            <person name="Song X."/>
            <person name="Zheng Q."/>
            <person name="Huang R."/>
            <person name="Yang H."/>
            <person name="Du X."/>
            <person name="Chen L."/>
            <person name="Yang M."/>
            <person name="Gaffney P.M."/>
            <person name="Wang S."/>
            <person name="Luo L."/>
            <person name="She Z."/>
            <person name="Ming Y."/>
            <person name="Huang W."/>
            <person name="Zhang S."/>
            <person name="Huang B."/>
            <person name="Zhang Y."/>
            <person name="Qu T."/>
            <person name="Ni P."/>
            <person name="Miao G."/>
            <person name="Wang J."/>
            <person name="Wang Q."/>
            <person name="Steinberg C.E."/>
            <person name="Wang H."/>
            <person name="Li N."/>
            <person name="Qian L."/>
            <person name="Zhang G."/>
            <person name="Li Y."/>
            <person name="Yang H."/>
            <person name="Liu X."/>
            <person name="Wang J."/>
            <person name="Yin Y."/>
            <person name="Wang J."/>
        </authorList>
    </citation>
    <scope>NUCLEOTIDE SEQUENCE [LARGE SCALE GENOMIC DNA]</scope>
    <source>
        <strain evidence="46">05x7-T-G4-1.051#20</strain>
    </source>
</reference>
<dbReference type="InterPro" id="IPR003960">
    <property type="entry name" value="ATPase_AAA_CS"/>
</dbReference>
<dbReference type="GO" id="GO:0016509">
    <property type="term" value="F:long-chain (3S)-3-hydroxyacyl-CoA dehydrogenase (NAD+) activity"/>
    <property type="evidence" value="ECO:0007669"/>
    <property type="project" value="UniProtKB-EC"/>
</dbReference>
<dbReference type="FunFam" id="1.10.1040.50:FF:000002">
    <property type="entry name" value="Trifunctional enzyme subunit alpha, mitochondrial"/>
    <property type="match status" value="1"/>
</dbReference>
<dbReference type="CDD" id="cd05528">
    <property type="entry name" value="Bromo_AAA"/>
    <property type="match status" value="1"/>
</dbReference>
<evidence type="ECO:0000256" key="29">
    <source>
        <dbReference type="ARBA" id="ARBA00050446"/>
    </source>
</evidence>
<keyword evidence="18" id="KW-0520">NAD</keyword>
<comment type="similarity">
    <text evidence="5">In the central section; belongs to the 3-hydroxyacyl-CoA dehydrogenase family.</text>
</comment>
<comment type="catalytic activity">
    <reaction evidence="30">
        <text>a 4-saturated-(3S)-3-hydroxyacyl-CoA = a (3E)-enoyl-CoA + H2O</text>
        <dbReference type="Rhea" id="RHEA:20724"/>
        <dbReference type="ChEBI" id="CHEBI:15377"/>
        <dbReference type="ChEBI" id="CHEBI:58521"/>
        <dbReference type="ChEBI" id="CHEBI:137480"/>
        <dbReference type="EC" id="4.2.1.17"/>
    </reaction>
    <physiologicalReaction direction="right-to-left" evidence="30">
        <dbReference type="Rhea" id="RHEA:20726"/>
    </physiologicalReaction>
</comment>
<name>K1QSX8_MAGGI</name>
<dbReference type="CDD" id="cd06558">
    <property type="entry name" value="crotonase-like"/>
    <property type="match status" value="1"/>
</dbReference>
<dbReference type="PRINTS" id="PR00503">
    <property type="entry name" value="BROMODOMAIN"/>
</dbReference>
<dbReference type="GO" id="GO:0070403">
    <property type="term" value="F:NAD+ binding"/>
    <property type="evidence" value="ECO:0007669"/>
    <property type="project" value="InterPro"/>
</dbReference>
<evidence type="ECO:0000256" key="31">
    <source>
        <dbReference type="ARBA" id="ARBA00051877"/>
    </source>
</evidence>
<keyword evidence="12" id="KW-0999">Mitochondrion inner membrane</keyword>
<keyword evidence="10" id="KW-0808">Transferase</keyword>
<comment type="similarity">
    <text evidence="6">In the N-terminal section; belongs to the enoyl-CoA hydratase/isomerase family.</text>
</comment>
<dbReference type="Gene3D" id="1.10.8.60">
    <property type="match status" value="1"/>
</dbReference>
<dbReference type="GO" id="GO:0006337">
    <property type="term" value="P:nucleosome disassembly"/>
    <property type="evidence" value="ECO:0007669"/>
    <property type="project" value="TreeGrafter"/>
</dbReference>
<dbReference type="Gene3D" id="1.10.1040.50">
    <property type="match status" value="1"/>
</dbReference>
<evidence type="ECO:0000256" key="27">
    <source>
        <dbReference type="ARBA" id="ARBA00048361"/>
    </source>
</evidence>
<comment type="catalytic activity">
    <reaction evidence="26">
        <text>(3S)-hydroxyhexadecanoyl-CoA + NAD(+) = 3-oxohexadecanoyl-CoA + NADH + H(+)</text>
        <dbReference type="Rhea" id="RHEA:31159"/>
        <dbReference type="ChEBI" id="CHEBI:15378"/>
        <dbReference type="ChEBI" id="CHEBI:57349"/>
        <dbReference type="ChEBI" id="CHEBI:57540"/>
        <dbReference type="ChEBI" id="CHEBI:57945"/>
        <dbReference type="ChEBI" id="CHEBI:62613"/>
    </reaction>
    <physiologicalReaction direction="left-to-right" evidence="26">
        <dbReference type="Rhea" id="RHEA:31160"/>
    </physiologicalReaction>
</comment>
<feature type="compositionally biased region" description="Basic and acidic residues" evidence="45">
    <location>
        <begin position="112"/>
        <end position="131"/>
    </location>
</feature>
<comment type="catalytic activity">
    <reaction evidence="32">
        <text>(3S)-hydroxyoctanoyl-CoA + NAD(+) = 3-oxooctanoyl-CoA + NADH + H(+)</text>
        <dbReference type="Rhea" id="RHEA:31195"/>
        <dbReference type="ChEBI" id="CHEBI:15378"/>
        <dbReference type="ChEBI" id="CHEBI:57540"/>
        <dbReference type="ChEBI" id="CHEBI:57945"/>
        <dbReference type="ChEBI" id="CHEBI:62617"/>
        <dbReference type="ChEBI" id="CHEBI:62619"/>
    </reaction>
    <physiologicalReaction direction="left-to-right" evidence="32">
        <dbReference type="Rhea" id="RHEA:31196"/>
    </physiologicalReaction>
</comment>
<evidence type="ECO:0000256" key="23">
    <source>
        <dbReference type="ARBA" id="ARBA00023239"/>
    </source>
</evidence>
<dbReference type="EC" id="1.1.1.211" evidence="39"/>
<keyword evidence="16" id="KW-0007">Acetylation</keyword>
<dbReference type="Pfam" id="PF00725">
    <property type="entry name" value="3HCDH"/>
    <property type="match status" value="1"/>
</dbReference>
<evidence type="ECO:0000256" key="4">
    <source>
        <dbReference type="ARBA" id="ARBA00006914"/>
    </source>
</evidence>
<feature type="compositionally biased region" description="Low complexity" evidence="45">
    <location>
        <begin position="277"/>
        <end position="289"/>
    </location>
</feature>
<dbReference type="SMART" id="SM00297">
    <property type="entry name" value="BROMO"/>
    <property type="match status" value="1"/>
</dbReference>
<dbReference type="Gene3D" id="3.90.226.10">
    <property type="entry name" value="2-enoyl-CoA Hydratase, Chain A, domain 1"/>
    <property type="match status" value="1"/>
</dbReference>
<feature type="region of interest" description="Disordered" evidence="45">
    <location>
        <begin position="1055"/>
        <end position="1115"/>
    </location>
</feature>
<dbReference type="InterPro" id="IPR006176">
    <property type="entry name" value="3-OHacyl-CoA_DH_NAD-bd"/>
</dbReference>
<feature type="compositionally biased region" description="Basic and acidic residues" evidence="45">
    <location>
        <begin position="1219"/>
        <end position="1234"/>
    </location>
</feature>
<evidence type="ECO:0000256" key="14">
    <source>
        <dbReference type="ARBA" id="ARBA00022840"/>
    </source>
</evidence>
<feature type="region of interest" description="Disordered" evidence="45">
    <location>
        <begin position="112"/>
        <end position="217"/>
    </location>
</feature>
<protein>
    <recommendedName>
        <fullName evidence="40">Trifunctional enzyme subunit alpha, mitochondrial</fullName>
        <ecNumber evidence="39">1.1.1.211</ecNumber>
        <ecNumber evidence="7">4.2.1.17</ecNumber>
    </recommendedName>
    <alternativeName>
        <fullName evidence="41">Monolysocardiolipin acyltransferase</fullName>
    </alternativeName>
    <alternativeName>
        <fullName evidence="42">TP-alpha</fullName>
    </alternativeName>
</protein>
<evidence type="ECO:0000256" key="18">
    <source>
        <dbReference type="ARBA" id="ARBA00023027"/>
    </source>
</evidence>
<keyword evidence="23" id="KW-0456">Lyase</keyword>
<comment type="catalytic activity">
    <reaction evidence="33">
        <text>(3S)-3-hydroxydodecanoyl-CoA = (2E)-dodecenoyl-CoA + H2O</text>
        <dbReference type="Rhea" id="RHEA:31075"/>
        <dbReference type="ChEBI" id="CHEBI:15377"/>
        <dbReference type="ChEBI" id="CHEBI:57330"/>
        <dbReference type="ChEBI" id="CHEBI:62558"/>
    </reaction>
    <physiologicalReaction direction="right-to-left" evidence="33">
        <dbReference type="Rhea" id="RHEA:31077"/>
    </physiologicalReaction>
</comment>
<keyword evidence="9" id="KW-0597">Phosphoprotein</keyword>
<dbReference type="EMBL" id="JH817736">
    <property type="protein sequence ID" value="EKC34334.1"/>
    <property type="molecule type" value="Genomic_DNA"/>
</dbReference>
<dbReference type="SMART" id="SM00382">
    <property type="entry name" value="AAA"/>
    <property type="match status" value="1"/>
</dbReference>
<feature type="compositionally biased region" description="Polar residues" evidence="45">
    <location>
        <begin position="1097"/>
        <end position="1114"/>
    </location>
</feature>
<evidence type="ECO:0000256" key="13">
    <source>
        <dbReference type="ARBA" id="ARBA00022832"/>
    </source>
</evidence>
<dbReference type="GO" id="GO:0003682">
    <property type="term" value="F:chromatin binding"/>
    <property type="evidence" value="ECO:0007669"/>
    <property type="project" value="TreeGrafter"/>
</dbReference>
<dbReference type="Pfam" id="PF00378">
    <property type="entry name" value="ECH_1"/>
    <property type="match status" value="1"/>
</dbReference>
<keyword evidence="19" id="KW-0443">Lipid metabolism</keyword>
<feature type="compositionally biased region" description="Basic and acidic residues" evidence="45">
    <location>
        <begin position="77"/>
        <end position="86"/>
    </location>
</feature>
<evidence type="ECO:0000256" key="1">
    <source>
        <dbReference type="ARBA" id="ARBA00000469"/>
    </source>
</evidence>
<evidence type="ECO:0000256" key="30">
    <source>
        <dbReference type="ARBA" id="ARBA00051215"/>
    </source>
</evidence>
<dbReference type="Gene3D" id="3.40.50.720">
    <property type="entry name" value="NAD(P)-binding Rossmann-like Domain"/>
    <property type="match status" value="1"/>
</dbReference>
<feature type="compositionally biased region" description="Acidic residues" evidence="45">
    <location>
        <begin position="167"/>
        <end position="202"/>
    </location>
</feature>
<evidence type="ECO:0000256" key="42">
    <source>
        <dbReference type="ARBA" id="ARBA00083277"/>
    </source>
</evidence>
<comment type="catalytic activity">
    <reaction evidence="37">
        <text>1'-[1,2-di-(9Z,12Z-octadecadienoyl)-sn-glycero-3-phospho]-3'-[1-(9Z,12Z-octadecadienoyl)-sn-glycero-3-phospho]-glycerol + hexadecanoyl-CoA = 1'-[1,2-di-(9Z,12Z-octadecadienoyl)-sn-glycero-3-phospho]-3'-[1-(9Z,12Z-octadecadienoyl)-2-hexadecanoyl-sn-glycero-3-phospho]-glycerol + CoA</text>
        <dbReference type="Rhea" id="RHEA:43680"/>
        <dbReference type="ChEBI" id="CHEBI:57287"/>
        <dbReference type="ChEBI" id="CHEBI:57379"/>
        <dbReference type="ChEBI" id="CHEBI:83580"/>
        <dbReference type="ChEBI" id="CHEBI:83583"/>
    </reaction>
    <physiologicalReaction direction="left-to-right" evidence="37">
        <dbReference type="Rhea" id="RHEA:43681"/>
    </physiologicalReaction>
</comment>
<comment type="catalytic activity">
    <reaction evidence="28">
        <text>1'-[1,2-di-(9Z,12Z-octadecadienoyl)-sn-glycero-3-phospho]-3'-[1-(9Z,12Z-octadecadienoyl)-sn-glycero-3-phospho]-glycerol + (9Z,12Z)-octadecadienoyl-CoA = 1',3'-bis-[1,2-di-(9Z,12Z-octadecadienoyl)-sn-glycero-3-phospho]-glycerol + CoA</text>
        <dbReference type="Rhea" id="RHEA:43672"/>
        <dbReference type="ChEBI" id="CHEBI:57287"/>
        <dbReference type="ChEBI" id="CHEBI:57383"/>
        <dbReference type="ChEBI" id="CHEBI:83580"/>
        <dbReference type="ChEBI" id="CHEBI:83581"/>
    </reaction>
    <physiologicalReaction direction="left-to-right" evidence="28">
        <dbReference type="Rhea" id="RHEA:43673"/>
    </physiologicalReaction>
</comment>
<dbReference type="GO" id="GO:0016887">
    <property type="term" value="F:ATP hydrolysis activity"/>
    <property type="evidence" value="ECO:0007669"/>
    <property type="project" value="InterPro"/>
</dbReference>
<dbReference type="SUPFAM" id="SSF48179">
    <property type="entry name" value="6-phosphogluconate dehydrogenase C-terminal domain-like"/>
    <property type="match status" value="2"/>
</dbReference>
<evidence type="ECO:0000256" key="22">
    <source>
        <dbReference type="ARBA" id="ARBA00023136"/>
    </source>
</evidence>
<dbReference type="GO" id="GO:0042393">
    <property type="term" value="F:histone binding"/>
    <property type="evidence" value="ECO:0007669"/>
    <property type="project" value="TreeGrafter"/>
</dbReference>
<keyword evidence="24" id="KW-0511">Multifunctional enzyme</keyword>
<evidence type="ECO:0000256" key="25">
    <source>
        <dbReference type="ARBA" id="ARBA00035854"/>
    </source>
</evidence>
<dbReference type="Pfam" id="PF00439">
    <property type="entry name" value="Bromodomain"/>
    <property type="match status" value="1"/>
</dbReference>
<dbReference type="Pfam" id="PF00004">
    <property type="entry name" value="AAA"/>
    <property type="match status" value="1"/>
</dbReference>
<evidence type="ECO:0000256" key="44">
    <source>
        <dbReference type="PIRSR" id="PIRSR612803-2"/>
    </source>
</evidence>
<comment type="catalytic activity">
    <reaction evidence="36">
        <text>(3S)-3-hydroxydodecanoyl-CoA + NAD(+) = 3-oxododecanoyl-CoA + NADH + H(+)</text>
        <dbReference type="Rhea" id="RHEA:31179"/>
        <dbReference type="ChEBI" id="CHEBI:15378"/>
        <dbReference type="ChEBI" id="CHEBI:57540"/>
        <dbReference type="ChEBI" id="CHEBI:57945"/>
        <dbReference type="ChEBI" id="CHEBI:62558"/>
        <dbReference type="ChEBI" id="CHEBI:62615"/>
    </reaction>
    <physiologicalReaction direction="left-to-right" evidence="36">
        <dbReference type="Rhea" id="RHEA:31180"/>
    </physiologicalReaction>
</comment>
<keyword evidence="17" id="KW-0560">Oxidoreductase</keyword>
<feature type="site" description="Important for hydroxyacyl-coenzyme A dehydrogenase activity" evidence="44">
    <location>
        <position position="1874"/>
    </location>
</feature>
<dbReference type="GO" id="GO:0045815">
    <property type="term" value="P:transcription initiation-coupled chromatin remodeling"/>
    <property type="evidence" value="ECO:0007669"/>
    <property type="project" value="TreeGrafter"/>
</dbReference>
<dbReference type="SUPFAM" id="SSF51735">
    <property type="entry name" value="NAD(P)-binding Rossmann-fold domains"/>
    <property type="match status" value="1"/>
</dbReference>
<comment type="catalytic activity">
    <reaction evidence="29">
        <text>a long-chain (3S)-3-hydroxy fatty acyl-CoA + NAD(+) = a long-chain 3-oxo-fatty acyl-CoA + NADH + H(+)</text>
        <dbReference type="Rhea" id="RHEA:52656"/>
        <dbReference type="ChEBI" id="CHEBI:15378"/>
        <dbReference type="ChEBI" id="CHEBI:57540"/>
        <dbReference type="ChEBI" id="CHEBI:57945"/>
        <dbReference type="ChEBI" id="CHEBI:136757"/>
        <dbReference type="ChEBI" id="CHEBI:136758"/>
        <dbReference type="EC" id="1.1.1.211"/>
    </reaction>
    <physiologicalReaction direction="left-to-right" evidence="29">
        <dbReference type="Rhea" id="RHEA:52657"/>
    </physiologicalReaction>
</comment>
<dbReference type="PANTHER" id="PTHR23069:SF0">
    <property type="entry name" value="TAT-BINDING HOMOLOG 7"/>
    <property type="match status" value="1"/>
</dbReference>
<evidence type="ECO:0000256" key="33">
    <source>
        <dbReference type="ARBA" id="ARBA00052711"/>
    </source>
</evidence>
<evidence type="ECO:0000256" key="9">
    <source>
        <dbReference type="ARBA" id="ARBA00022553"/>
    </source>
</evidence>
<dbReference type="InterPro" id="IPR006180">
    <property type="entry name" value="3-OHacyl-CoA_DH_CS"/>
</dbReference>
<dbReference type="CDD" id="cd19517">
    <property type="entry name" value="RecA-like_Yta7-like"/>
    <property type="match status" value="1"/>
</dbReference>
<evidence type="ECO:0000256" key="15">
    <source>
        <dbReference type="ARBA" id="ARBA00022946"/>
    </source>
</evidence>
<dbReference type="NCBIfam" id="TIGR02441">
    <property type="entry name" value="fa_ox_alpha_mit"/>
    <property type="match status" value="1"/>
</dbReference>
<keyword evidence="20" id="KW-0103">Bromodomain</keyword>
<dbReference type="InterPro" id="IPR006108">
    <property type="entry name" value="3HC_DH_C"/>
</dbReference>
<feature type="compositionally biased region" description="Basic and acidic residues" evidence="45">
    <location>
        <begin position="1055"/>
        <end position="1086"/>
    </location>
</feature>
<evidence type="ECO:0000256" key="2">
    <source>
        <dbReference type="ARBA" id="ARBA00004273"/>
    </source>
</evidence>
<evidence type="ECO:0000256" key="21">
    <source>
        <dbReference type="ARBA" id="ARBA00023128"/>
    </source>
</evidence>
<dbReference type="UniPathway" id="UPA00659"/>
<evidence type="ECO:0000256" key="24">
    <source>
        <dbReference type="ARBA" id="ARBA00023268"/>
    </source>
</evidence>
<evidence type="ECO:0000256" key="28">
    <source>
        <dbReference type="ARBA" id="ARBA00050222"/>
    </source>
</evidence>
<dbReference type="PROSITE" id="PS00633">
    <property type="entry name" value="BROMODOMAIN_1"/>
    <property type="match status" value="1"/>
</dbReference>
<evidence type="ECO:0000256" key="40">
    <source>
        <dbReference type="ARBA" id="ARBA00068347"/>
    </source>
</evidence>
<comment type="pathway">
    <text evidence="3">Lipid metabolism; fatty acid beta-oxidation.</text>
</comment>
<comment type="catalytic activity">
    <reaction evidence="25">
        <text>a (3S)-3-hydroxyacyl-CoA = a (2E)-enoyl-CoA + H2O</text>
        <dbReference type="Rhea" id="RHEA:16105"/>
        <dbReference type="ChEBI" id="CHEBI:15377"/>
        <dbReference type="ChEBI" id="CHEBI:57318"/>
        <dbReference type="ChEBI" id="CHEBI:58856"/>
        <dbReference type="EC" id="4.2.1.17"/>
    </reaction>
    <physiologicalReaction direction="right-to-left" evidence="25">
        <dbReference type="Rhea" id="RHEA:16107"/>
    </physiologicalReaction>
</comment>
<evidence type="ECO:0000256" key="26">
    <source>
        <dbReference type="ARBA" id="ARBA00047613"/>
    </source>
</evidence>
<dbReference type="InterPro" id="IPR008927">
    <property type="entry name" value="6-PGluconate_DH-like_C_sf"/>
</dbReference>
<feature type="active site" description="For hydroxyacyl-coenzyme A dehydrogenase activity" evidence="43">
    <location>
        <position position="1886"/>
    </location>
</feature>
<dbReference type="GO" id="GO:0006334">
    <property type="term" value="P:nucleosome assembly"/>
    <property type="evidence" value="ECO:0007669"/>
    <property type="project" value="TreeGrafter"/>
</dbReference>
<comment type="catalytic activity">
    <reaction evidence="35">
        <text>1'-[1,2-di-(9Z,12Z-octadecadienoyl)-sn-glycero-3-phospho]-3'-[1-(9Z,12Z-octadecadienoyl)-sn-glycero-3-phospho]-glycerol + (9Z)-octadecenoyl-CoA = 1'-[1,2-di-(9Z,12Z-octadecadienoyl)-sn-glycero-3-phospho]-3'-[1-(9Z,12Z-octadecadienoyl)-2-(9Z-octadecenoyl)-sn-glycero-3-phospho]-glycerol + CoA</text>
        <dbReference type="Rhea" id="RHEA:43676"/>
        <dbReference type="ChEBI" id="CHEBI:57287"/>
        <dbReference type="ChEBI" id="CHEBI:57387"/>
        <dbReference type="ChEBI" id="CHEBI:83580"/>
        <dbReference type="ChEBI" id="CHEBI:83582"/>
    </reaction>
    <physiologicalReaction direction="left-to-right" evidence="35">
        <dbReference type="Rhea" id="RHEA:43677"/>
    </physiologicalReaction>
</comment>
<accession>K1QSX8</accession>
<keyword evidence="15" id="KW-0809">Transit peptide</keyword>
<dbReference type="InterPro" id="IPR045199">
    <property type="entry name" value="ATAD2-like"/>
</dbReference>
<feature type="region of interest" description="Disordered" evidence="45">
    <location>
        <begin position="237"/>
        <end position="307"/>
    </location>
</feature>
<evidence type="ECO:0000256" key="35">
    <source>
        <dbReference type="ARBA" id="ARBA00052860"/>
    </source>
</evidence>
<dbReference type="SUPFAM" id="SSF52540">
    <property type="entry name" value="P-loop containing nucleoside triphosphate hydrolases"/>
    <property type="match status" value="2"/>
</dbReference>
<evidence type="ECO:0000313" key="46">
    <source>
        <dbReference type="EMBL" id="EKC34334.1"/>
    </source>
</evidence>
<evidence type="ECO:0000256" key="41">
    <source>
        <dbReference type="ARBA" id="ARBA00077617"/>
    </source>
</evidence>
<dbReference type="Gene3D" id="3.40.50.300">
    <property type="entry name" value="P-loop containing nucleotide triphosphate hydrolases"/>
    <property type="match status" value="1"/>
</dbReference>
<evidence type="ECO:0000256" key="32">
    <source>
        <dbReference type="ARBA" id="ARBA00052224"/>
    </source>
</evidence>
<evidence type="ECO:0000256" key="38">
    <source>
        <dbReference type="ARBA" id="ARBA00062153"/>
    </source>
</evidence>
<dbReference type="InterPro" id="IPR036291">
    <property type="entry name" value="NAD(P)-bd_dom_sf"/>
</dbReference>
<dbReference type="InterPro" id="IPR012803">
    <property type="entry name" value="Fa_ox_alpha_mit"/>
</dbReference>
<dbReference type="FunFam" id="3.90.226.10:FF:000011">
    <property type="entry name" value="Fatty acid oxidation complex subunit alpha"/>
    <property type="match status" value="1"/>
</dbReference>
<feature type="region of interest" description="Disordered" evidence="45">
    <location>
        <begin position="1170"/>
        <end position="1237"/>
    </location>
</feature>
<dbReference type="EC" id="4.2.1.17" evidence="7"/>
<gene>
    <name evidence="46" type="ORF">CGI_10023439</name>
</gene>
<dbReference type="GO" id="GO:0006635">
    <property type="term" value="P:fatty acid beta-oxidation"/>
    <property type="evidence" value="ECO:0007669"/>
    <property type="project" value="UniProtKB-UniPathway"/>
</dbReference>
<dbReference type="InterPro" id="IPR001487">
    <property type="entry name" value="Bromodomain"/>
</dbReference>
<keyword evidence="14" id="KW-0067">ATP-binding</keyword>
<comment type="catalytic activity">
    <reaction evidence="27">
        <text>(3S)-hydroxydecanoyl-CoA + NAD(+) = 3-oxodecanoyl-CoA + NADH + H(+)</text>
        <dbReference type="Rhea" id="RHEA:31187"/>
        <dbReference type="ChEBI" id="CHEBI:15378"/>
        <dbReference type="ChEBI" id="CHEBI:57540"/>
        <dbReference type="ChEBI" id="CHEBI:57945"/>
        <dbReference type="ChEBI" id="CHEBI:62548"/>
        <dbReference type="ChEBI" id="CHEBI:62616"/>
    </reaction>
    <physiologicalReaction direction="left-to-right" evidence="27">
        <dbReference type="Rhea" id="RHEA:31188"/>
    </physiologicalReaction>
</comment>
<comment type="catalytic activity">
    <reaction evidence="34">
        <text>(3S)-hydroxytetradecanoyl-CoA + NAD(+) = 3-oxotetradecanoyl-CoA + NADH + H(+)</text>
        <dbReference type="Rhea" id="RHEA:31167"/>
        <dbReference type="ChEBI" id="CHEBI:15378"/>
        <dbReference type="ChEBI" id="CHEBI:57540"/>
        <dbReference type="ChEBI" id="CHEBI:57945"/>
        <dbReference type="ChEBI" id="CHEBI:62543"/>
        <dbReference type="ChEBI" id="CHEBI:62614"/>
    </reaction>
    <physiologicalReaction direction="left-to-right" evidence="34">
        <dbReference type="Rhea" id="RHEA:31168"/>
    </physiologicalReaction>
</comment>
<evidence type="ECO:0000256" key="10">
    <source>
        <dbReference type="ARBA" id="ARBA00022679"/>
    </source>
</evidence>